<keyword evidence="3" id="KW-1185">Reference proteome</keyword>
<evidence type="ECO:0000256" key="1">
    <source>
        <dbReference type="SAM" id="Phobius"/>
    </source>
</evidence>
<organism evidence="2 3">
    <name type="scientific">Digitaria exilis</name>
    <dbReference type="NCBI Taxonomy" id="1010633"/>
    <lineage>
        <taxon>Eukaryota</taxon>
        <taxon>Viridiplantae</taxon>
        <taxon>Streptophyta</taxon>
        <taxon>Embryophyta</taxon>
        <taxon>Tracheophyta</taxon>
        <taxon>Spermatophyta</taxon>
        <taxon>Magnoliopsida</taxon>
        <taxon>Liliopsida</taxon>
        <taxon>Poales</taxon>
        <taxon>Poaceae</taxon>
        <taxon>PACMAD clade</taxon>
        <taxon>Panicoideae</taxon>
        <taxon>Panicodae</taxon>
        <taxon>Paniceae</taxon>
        <taxon>Anthephorinae</taxon>
        <taxon>Digitaria</taxon>
    </lineage>
</organism>
<proteinExistence type="predicted"/>
<dbReference type="EMBL" id="JACEFO010002484">
    <property type="protein sequence ID" value="KAF8658143.1"/>
    <property type="molecule type" value="Genomic_DNA"/>
</dbReference>
<dbReference type="PANTHER" id="PTHR36322:SF6">
    <property type="entry name" value="EXPRESSED PROTEIN"/>
    <property type="match status" value="1"/>
</dbReference>
<evidence type="ECO:0000313" key="2">
    <source>
        <dbReference type="EMBL" id="KAF8658143.1"/>
    </source>
</evidence>
<feature type="transmembrane region" description="Helical" evidence="1">
    <location>
        <begin position="211"/>
        <end position="238"/>
    </location>
</feature>
<keyword evidence="1" id="KW-0472">Membrane</keyword>
<dbReference type="AlphaFoldDB" id="A0A835A841"/>
<accession>A0A835A841</accession>
<reference evidence="2" key="1">
    <citation type="submission" date="2020-07" db="EMBL/GenBank/DDBJ databases">
        <title>Genome sequence and genetic diversity analysis of an under-domesticated orphan crop, white fonio (Digitaria exilis).</title>
        <authorList>
            <person name="Bennetzen J.L."/>
            <person name="Chen S."/>
            <person name="Ma X."/>
            <person name="Wang X."/>
            <person name="Yssel A.E.J."/>
            <person name="Chaluvadi S.R."/>
            <person name="Johnson M."/>
            <person name="Gangashetty P."/>
            <person name="Hamidou F."/>
            <person name="Sanogo M.D."/>
            <person name="Zwaenepoel A."/>
            <person name="Wallace J."/>
            <person name="Van De Peer Y."/>
            <person name="Van Deynze A."/>
        </authorList>
    </citation>
    <scope>NUCLEOTIDE SEQUENCE</scope>
    <source>
        <tissue evidence="2">Leaves</tissue>
    </source>
</reference>
<keyword evidence="1" id="KW-1133">Transmembrane helix</keyword>
<name>A0A835A841_9POAL</name>
<sequence length="298" mass="32844">MVTRQKATTRLEKQCPHNLFRYPWILPTNKQHDPSINSSSLSRSRPACNRPGLLLGRDRMPPWRKVAAAALALWLLPAVLLCLPLLCCAARFRRRLRKKLQSMRATRGYCAARGGHSEIITTAVDAGDRAWLLHQYLHDQMELVVAPGEEALPLPESEAHKLSIGQTTSKRSSLLASVTCPLIHRSIPLMGGGGGVGSPPTWRAVAAAAVALWLLPVVLALALLWLPLLCCAVAALRFRRVRRRRMLRGCCGGGGWREEEQVMVEDGGGDRLRLLHQYLDDQMELVGGAAGQLDPAQR</sequence>
<dbReference type="PANTHER" id="PTHR36322">
    <property type="entry name" value="TRANSMEMBRANE PROTEIN"/>
    <property type="match status" value="1"/>
</dbReference>
<feature type="transmembrane region" description="Helical" evidence="1">
    <location>
        <begin position="66"/>
        <end position="90"/>
    </location>
</feature>
<comment type="caution">
    <text evidence="2">The sequence shown here is derived from an EMBL/GenBank/DDBJ whole genome shotgun (WGS) entry which is preliminary data.</text>
</comment>
<gene>
    <name evidence="2" type="ORF">HU200_059614</name>
</gene>
<dbReference type="Proteomes" id="UP000636709">
    <property type="component" value="Unassembled WGS sequence"/>
</dbReference>
<dbReference type="OrthoDB" id="695212at2759"/>
<protein>
    <submittedName>
        <fullName evidence="2">Uncharacterized protein</fullName>
    </submittedName>
</protein>
<keyword evidence="1" id="KW-0812">Transmembrane</keyword>
<evidence type="ECO:0000313" key="3">
    <source>
        <dbReference type="Proteomes" id="UP000636709"/>
    </source>
</evidence>